<feature type="compositionally biased region" description="Basic and acidic residues" evidence="1">
    <location>
        <begin position="50"/>
        <end position="64"/>
    </location>
</feature>
<feature type="compositionally biased region" description="Basic and acidic residues" evidence="1">
    <location>
        <begin position="617"/>
        <end position="641"/>
    </location>
</feature>
<evidence type="ECO:0008006" key="4">
    <source>
        <dbReference type="Google" id="ProtNLM"/>
    </source>
</evidence>
<feature type="compositionally biased region" description="Basic and acidic residues" evidence="1">
    <location>
        <begin position="162"/>
        <end position="217"/>
    </location>
</feature>
<evidence type="ECO:0000256" key="1">
    <source>
        <dbReference type="SAM" id="MobiDB-lite"/>
    </source>
</evidence>
<dbReference type="PANTHER" id="PTHR34837">
    <property type="entry name" value="OS05G0595500 PROTEIN"/>
    <property type="match status" value="1"/>
</dbReference>
<evidence type="ECO:0000313" key="2">
    <source>
        <dbReference type="EMBL" id="KAL3499221.1"/>
    </source>
</evidence>
<feature type="compositionally biased region" description="Basic and acidic residues" evidence="1">
    <location>
        <begin position="665"/>
        <end position="692"/>
    </location>
</feature>
<feature type="compositionally biased region" description="Basic and acidic residues" evidence="1">
    <location>
        <begin position="72"/>
        <end position="81"/>
    </location>
</feature>
<dbReference type="EMBL" id="JBJUIK010000016">
    <property type="protein sequence ID" value="KAL3499221.1"/>
    <property type="molecule type" value="Genomic_DNA"/>
</dbReference>
<feature type="compositionally biased region" description="Basic and acidic residues" evidence="1">
    <location>
        <begin position="117"/>
        <end position="133"/>
    </location>
</feature>
<dbReference type="PANTHER" id="PTHR34837:SF1">
    <property type="entry name" value="LOW PROTEIN: ZINC FINGER CCCH DOMAIN PROTEIN"/>
    <property type="match status" value="1"/>
</dbReference>
<comment type="caution">
    <text evidence="2">The sequence shown here is derived from an EMBL/GenBank/DDBJ whole genome shotgun (WGS) entry which is preliminary data.</text>
</comment>
<proteinExistence type="predicted"/>
<feature type="compositionally biased region" description="Basic and acidic residues" evidence="1">
    <location>
        <begin position="140"/>
        <end position="154"/>
    </location>
</feature>
<accession>A0ABD2XUX2</accession>
<reference evidence="2 3" key="1">
    <citation type="submission" date="2024-11" db="EMBL/GenBank/DDBJ databases">
        <title>A near-complete genome assembly of Cinchona calisaya.</title>
        <authorList>
            <person name="Lian D.C."/>
            <person name="Zhao X.W."/>
            <person name="Wei L."/>
        </authorList>
    </citation>
    <scope>NUCLEOTIDE SEQUENCE [LARGE SCALE GENOMIC DNA]</scope>
    <source>
        <tissue evidence="2">Nenye</tissue>
    </source>
</reference>
<feature type="compositionally biased region" description="Basic and acidic residues" evidence="1">
    <location>
        <begin position="707"/>
        <end position="744"/>
    </location>
</feature>
<feature type="compositionally biased region" description="Basic and acidic residues" evidence="1">
    <location>
        <begin position="246"/>
        <end position="257"/>
    </location>
</feature>
<feature type="compositionally biased region" description="Basic and acidic residues" evidence="1">
    <location>
        <begin position="269"/>
        <end position="302"/>
    </location>
</feature>
<dbReference type="Proteomes" id="UP001630127">
    <property type="component" value="Unassembled WGS sequence"/>
</dbReference>
<feature type="region of interest" description="Disordered" evidence="1">
    <location>
        <begin position="991"/>
        <end position="1030"/>
    </location>
</feature>
<evidence type="ECO:0000313" key="3">
    <source>
        <dbReference type="Proteomes" id="UP001630127"/>
    </source>
</evidence>
<feature type="region of interest" description="Disordered" evidence="1">
    <location>
        <begin position="1"/>
        <end position="744"/>
    </location>
</feature>
<protein>
    <recommendedName>
        <fullName evidence="4">Zinc finger CCCH domain-containing protein 13-like</fullName>
    </recommendedName>
</protein>
<keyword evidence="3" id="KW-1185">Reference proteome</keyword>
<sequence length="1300" mass="147747">MPRSSRHKSHKQSKHSSKEAKDYYSDSDEDVKMKERNGGKEDGGGGSVRVLKDSSHSSSGEKRKLSSSSLLKEGKDGKDLRGNGNGNGDVIEEYVSSKRRKDKAEGGSGIAGVRLNGGRDEKDDRGGIEKEINGESLNIDSDKGTKSKETRGLGDSKISSSKRPESGGDKEERNVGLLVEKEESRTELKRKSDKESSRKEGKETKEKDRGSDREKKGQVSVGGTEMLLADRTLAKKQGSQWEDAGEDRQSKRGRENIELPIQDEFQNSESKKELEKKIRRRSDGSGDGDRSKDARESNERHISSRGLPKYGKYKDRSYGAKNLDDPEKDDRHQDDKYQEHAEKDIKYLDDDDRDSWHTDDKYLEDGEKDNRRREDKYCEDGDRDTRHKDDKYRDDGERDARRRDDRYREDGERDNKRKDDKYREDGDRDSRRDDDRHYEDGERDNRYRNDKYREDSDRYKEEKRREAYERYSRRMDGKQGDVIDREKRLRDVKYKDEHSSRDHSRDKSDIKRPRDEIHIADLHSRKSSMRDSSPDYDNRARFKDDQDRKRNSDKDNQIDIKSRSTKDEPYDGEKRLISGARVDLISDRGRSAARNADLELTPNRSRHQGSPSSSSHVTREHRISKQDESKYREYAYEERARHSVSSTRESASVARVPDKISSSRVIEKVVQKDDSHLSEWSAEKHLKMDARTSPRQLIDKSPSSTSAERRHGSRSDVRRSIDVEESGQRKGGSRDAKDYPSKEVRRIRESAKEILPGVDLSQADGDNLSVSSPFARNGNLSGSSKCVLPPFRSGIDSPSNFGSSEDDSRMKFNNRHRRISDPNMGRVQGSLWKAAPSWPSPMANGFIPFQHGPPSVGFHPVMQQFPAPPIFGARPSMELNHPGVPYHMHDAERFPGHGHPMGWRNPVDDLCPPPLHGWDANNAPFSEESHVYGRPEWDHSRTLSGGRGWEMSGEMWKGSKGDFSMELPFKSEKESQFAGIPVDVVLSGQAGQQAQNEQVQPDLPADSVETSQSSDSLHKKPPENPEVTTGETLDTLKMSEKDDHNLCHLYLSKLDISSDLTDPELYIKCTGLSYGDEKIISDSEDAKILYVEQEASGARECIPSPNKKALLLATINDTVFQKALTLYKKRREEFVVISGENTTLALLCNKSIVKPDPEMHLSENNQGEQQLPADDELWPEGGYQNSDQEVRQPVCIPKLEEVSAQGYQKLDEPVANIEERSDETIMTTRIKEELVTELEFQEQRHHNSVSMKDVESSTTKCGSLLLADASSKACEVVMPESNESGSANLSWIHHSPENTH</sequence>
<organism evidence="2 3">
    <name type="scientific">Cinchona calisaya</name>
    <dbReference type="NCBI Taxonomy" id="153742"/>
    <lineage>
        <taxon>Eukaryota</taxon>
        <taxon>Viridiplantae</taxon>
        <taxon>Streptophyta</taxon>
        <taxon>Embryophyta</taxon>
        <taxon>Tracheophyta</taxon>
        <taxon>Spermatophyta</taxon>
        <taxon>Magnoliopsida</taxon>
        <taxon>eudicotyledons</taxon>
        <taxon>Gunneridae</taxon>
        <taxon>Pentapetalae</taxon>
        <taxon>asterids</taxon>
        <taxon>lamiids</taxon>
        <taxon>Gentianales</taxon>
        <taxon>Rubiaceae</taxon>
        <taxon>Cinchonoideae</taxon>
        <taxon>Cinchoneae</taxon>
        <taxon>Cinchona</taxon>
    </lineage>
</organism>
<feature type="compositionally biased region" description="Basic and acidic residues" evidence="1">
    <location>
        <begin position="16"/>
        <end position="43"/>
    </location>
</feature>
<feature type="compositionally biased region" description="Basic and acidic residues" evidence="1">
    <location>
        <begin position="312"/>
        <end position="576"/>
    </location>
</feature>
<feature type="compositionally biased region" description="Basic residues" evidence="1">
    <location>
        <begin position="1"/>
        <end position="15"/>
    </location>
</feature>
<name>A0ABD2XUX2_9GENT</name>
<gene>
    <name evidence="2" type="ORF">ACH5RR_038314</name>
</gene>